<dbReference type="PANTHER" id="PTHR43433:SF10">
    <property type="entry name" value="AB HYDROLASE-1 DOMAIN-CONTAINING PROTEIN"/>
    <property type="match status" value="1"/>
</dbReference>
<feature type="domain" description="AB hydrolase-1" evidence="1">
    <location>
        <begin position="23"/>
        <end position="136"/>
    </location>
</feature>
<dbReference type="SUPFAM" id="SSF53474">
    <property type="entry name" value="alpha/beta-Hydrolases"/>
    <property type="match status" value="1"/>
</dbReference>
<dbReference type="InterPro" id="IPR050471">
    <property type="entry name" value="AB_hydrolase"/>
</dbReference>
<accession>A0ABV2QVI8</accession>
<dbReference type="EMBL" id="JBEPSM010000001">
    <property type="protein sequence ID" value="MET4633039.1"/>
    <property type="molecule type" value="Genomic_DNA"/>
</dbReference>
<evidence type="ECO:0000313" key="3">
    <source>
        <dbReference type="Proteomes" id="UP001549321"/>
    </source>
</evidence>
<dbReference type="PANTHER" id="PTHR43433">
    <property type="entry name" value="HYDROLASE, ALPHA/BETA FOLD FAMILY PROTEIN"/>
    <property type="match status" value="1"/>
</dbReference>
<dbReference type="RefSeq" id="WP_354549130.1">
    <property type="nucleotide sequence ID" value="NZ_JBEPSM010000001.1"/>
</dbReference>
<gene>
    <name evidence="2" type="ORF">ABIE08_000952</name>
</gene>
<comment type="caution">
    <text evidence="2">The sequence shown here is derived from an EMBL/GenBank/DDBJ whole genome shotgun (WGS) entry which is preliminary data.</text>
</comment>
<name>A0ABV2QVI8_9HYPH</name>
<keyword evidence="3" id="KW-1185">Reference proteome</keyword>
<dbReference type="Pfam" id="PF00561">
    <property type="entry name" value="Abhydrolase_1"/>
    <property type="match status" value="1"/>
</dbReference>
<protein>
    <submittedName>
        <fullName evidence="2">Pimeloyl-ACP methyl ester carboxylesterase</fullName>
    </submittedName>
</protein>
<evidence type="ECO:0000313" key="2">
    <source>
        <dbReference type="EMBL" id="MET4633039.1"/>
    </source>
</evidence>
<organism evidence="2 3">
    <name type="scientific">Kaistia defluvii</name>
    <dbReference type="NCBI Taxonomy" id="410841"/>
    <lineage>
        <taxon>Bacteria</taxon>
        <taxon>Pseudomonadati</taxon>
        <taxon>Pseudomonadota</taxon>
        <taxon>Alphaproteobacteria</taxon>
        <taxon>Hyphomicrobiales</taxon>
        <taxon>Kaistiaceae</taxon>
        <taxon>Kaistia</taxon>
    </lineage>
</organism>
<reference evidence="2 3" key="1">
    <citation type="submission" date="2024-06" db="EMBL/GenBank/DDBJ databases">
        <title>Sorghum-associated microbial communities from plants grown in Nebraska, USA.</title>
        <authorList>
            <person name="Schachtman D."/>
        </authorList>
    </citation>
    <scope>NUCLEOTIDE SEQUENCE [LARGE SCALE GENOMIC DNA]</scope>
    <source>
        <strain evidence="2 3">3207</strain>
    </source>
</reference>
<dbReference type="InterPro" id="IPR000073">
    <property type="entry name" value="AB_hydrolase_1"/>
</dbReference>
<dbReference type="InterPro" id="IPR029058">
    <property type="entry name" value="AB_hydrolase_fold"/>
</dbReference>
<evidence type="ECO:0000259" key="1">
    <source>
        <dbReference type="Pfam" id="PF00561"/>
    </source>
</evidence>
<dbReference type="Proteomes" id="UP001549321">
    <property type="component" value="Unassembled WGS sequence"/>
</dbReference>
<dbReference type="Gene3D" id="3.40.50.1820">
    <property type="entry name" value="alpha/beta hydrolase"/>
    <property type="match status" value="1"/>
</dbReference>
<sequence length="275" mass="29725">MTHSTFQRDDADLSVFDSGTGLPVVFQHGLGGDNGQVVENFPDGPAYRRLTVECRAQGQSQPGTTRPFSIAMFASDILAVCDARGIDRFVMGGISMGAAIALHIAHRHSDRVAGLVLARPAWLFDTAPENMRPYALVAEHLRRHPPEEAKATFASSPLAQDLAIHAPDNLASLLKFFDRPEPAVTADLLGGIALDGPGVTEEEARALGVPTLVIGHRVDSVHPLAYAQRLAEIIPGARLAEIAPKATDKPRHIHEFRSELDSFLRTLDPSRETNP</sequence>
<proteinExistence type="predicted"/>